<name>X1EF45_9ZZZZ</name>
<organism evidence="1">
    <name type="scientific">marine sediment metagenome</name>
    <dbReference type="NCBI Taxonomy" id="412755"/>
    <lineage>
        <taxon>unclassified sequences</taxon>
        <taxon>metagenomes</taxon>
        <taxon>ecological metagenomes</taxon>
    </lineage>
</organism>
<protein>
    <submittedName>
        <fullName evidence="1">Uncharacterized protein</fullName>
    </submittedName>
</protein>
<comment type="caution">
    <text evidence="1">The sequence shown here is derived from an EMBL/GenBank/DDBJ whole genome shotgun (WGS) entry which is preliminary data.</text>
</comment>
<evidence type="ECO:0000313" key="1">
    <source>
        <dbReference type="EMBL" id="GAH15764.1"/>
    </source>
</evidence>
<gene>
    <name evidence="1" type="ORF">S01H4_54813</name>
</gene>
<accession>X1EF45</accession>
<proteinExistence type="predicted"/>
<dbReference type="AlphaFoldDB" id="X1EF45"/>
<dbReference type="EMBL" id="BART01031570">
    <property type="protein sequence ID" value="GAH15764.1"/>
    <property type="molecule type" value="Genomic_DNA"/>
</dbReference>
<reference evidence="1" key="1">
    <citation type="journal article" date="2014" name="Front. Microbiol.">
        <title>High frequency of phylogenetically diverse reductive dehalogenase-homologous genes in deep subseafloor sedimentary metagenomes.</title>
        <authorList>
            <person name="Kawai M."/>
            <person name="Futagami T."/>
            <person name="Toyoda A."/>
            <person name="Takaki Y."/>
            <person name="Nishi S."/>
            <person name="Hori S."/>
            <person name="Arai W."/>
            <person name="Tsubouchi T."/>
            <person name="Morono Y."/>
            <person name="Uchiyama I."/>
            <person name="Ito T."/>
            <person name="Fujiyama A."/>
            <person name="Inagaki F."/>
            <person name="Takami H."/>
        </authorList>
    </citation>
    <scope>NUCLEOTIDE SEQUENCE</scope>
    <source>
        <strain evidence="1">Expedition CK06-06</strain>
    </source>
</reference>
<sequence>MFVSMMFEVTDITDDIEIQWVAEGVVTVEAGSAYDGETSYQFLYQFEYLGP</sequence>